<gene>
    <name evidence="2" type="ORF">GALLR39Z86_01070</name>
</gene>
<dbReference type="AlphaFoldDB" id="A0A9W6LDU7"/>
<name>A0A9W6LDU7_9ACTN</name>
<dbReference type="InterPro" id="IPR034660">
    <property type="entry name" value="DinB/YfiT-like"/>
</dbReference>
<evidence type="ECO:0000259" key="1">
    <source>
        <dbReference type="Pfam" id="PF11716"/>
    </source>
</evidence>
<sequence length="192" mass="20188">MTIATAVVQQVREDQLRAATPCAGWDVSQLLAHMIGQNHGFASAARGEVFDPAAWADRPVATAPGEAFAASAAEVVDAFTSEGALERDWPILVGADKSVQVAGKQALGFHFIDYVVHAWDVAVSIGLPVEFDDDLLDAVLLLAAEVPLDGPTRNGPYAPFAPAVPIGAGQGDLDRLLAILGRDPAWKPAQQQ</sequence>
<keyword evidence="3" id="KW-1185">Reference proteome</keyword>
<accession>A0A9W6LDU7</accession>
<dbReference type="NCBIfam" id="TIGR03083">
    <property type="entry name" value="maleylpyruvate isomerase family mycothiol-dependent enzyme"/>
    <property type="match status" value="1"/>
</dbReference>
<reference evidence="2" key="1">
    <citation type="submission" date="2022-12" db="EMBL/GenBank/DDBJ databases">
        <title>Reference genome sequencing for broad-spectrum identification of bacterial and archaeal isolates by mass spectrometry.</title>
        <authorList>
            <person name="Sekiguchi Y."/>
            <person name="Tourlousse D.M."/>
        </authorList>
    </citation>
    <scope>NUCLEOTIDE SEQUENCE</scope>
    <source>
        <strain evidence="2">LLR39Z86</strain>
    </source>
</reference>
<dbReference type="InterPro" id="IPR017520">
    <property type="entry name" value="CHP03086"/>
</dbReference>
<comment type="caution">
    <text evidence="2">The sequence shown here is derived from an EMBL/GenBank/DDBJ whole genome shotgun (WGS) entry which is preliminary data.</text>
</comment>
<dbReference type="NCBIfam" id="TIGR03086">
    <property type="entry name" value="TIGR03086 family metal-binding protein"/>
    <property type="match status" value="1"/>
</dbReference>
<dbReference type="Pfam" id="PF11716">
    <property type="entry name" value="MDMPI_N"/>
    <property type="match status" value="1"/>
</dbReference>
<dbReference type="Proteomes" id="UP001144313">
    <property type="component" value="Unassembled WGS sequence"/>
</dbReference>
<dbReference type="InterPro" id="IPR024344">
    <property type="entry name" value="MDMPI_metal-binding"/>
</dbReference>
<dbReference type="EMBL" id="BSDT01000001">
    <property type="protein sequence ID" value="GLI40257.1"/>
    <property type="molecule type" value="Genomic_DNA"/>
</dbReference>
<dbReference type="GO" id="GO:0046872">
    <property type="term" value="F:metal ion binding"/>
    <property type="evidence" value="ECO:0007669"/>
    <property type="project" value="InterPro"/>
</dbReference>
<dbReference type="InterPro" id="IPR017517">
    <property type="entry name" value="Maleyloyr_isom"/>
</dbReference>
<organism evidence="2 3">
    <name type="scientific">Glycomyces algeriensis</name>
    <dbReference type="NCBI Taxonomy" id="256037"/>
    <lineage>
        <taxon>Bacteria</taxon>
        <taxon>Bacillati</taxon>
        <taxon>Actinomycetota</taxon>
        <taxon>Actinomycetes</taxon>
        <taxon>Glycomycetales</taxon>
        <taxon>Glycomycetaceae</taxon>
        <taxon>Glycomyces</taxon>
    </lineage>
</organism>
<evidence type="ECO:0000313" key="3">
    <source>
        <dbReference type="Proteomes" id="UP001144313"/>
    </source>
</evidence>
<protein>
    <submittedName>
        <fullName evidence="2">TIGR03086 family protein</fullName>
    </submittedName>
</protein>
<feature type="domain" description="Mycothiol-dependent maleylpyruvate isomerase metal-binding" evidence="1">
    <location>
        <begin position="5"/>
        <end position="122"/>
    </location>
</feature>
<evidence type="ECO:0000313" key="2">
    <source>
        <dbReference type="EMBL" id="GLI40257.1"/>
    </source>
</evidence>
<dbReference type="SUPFAM" id="SSF109854">
    <property type="entry name" value="DinB/YfiT-like putative metalloenzymes"/>
    <property type="match status" value="1"/>
</dbReference>
<dbReference type="Gene3D" id="1.20.120.450">
    <property type="entry name" value="dinb family like domain"/>
    <property type="match status" value="1"/>
</dbReference>
<proteinExistence type="predicted"/>